<evidence type="ECO:0000256" key="1">
    <source>
        <dbReference type="ARBA" id="ARBA00022475"/>
    </source>
</evidence>
<keyword evidence="8" id="KW-0732">Signal</keyword>
<dbReference type="InterPro" id="IPR022781">
    <property type="entry name" value="Flagellar_biosynth_FliO"/>
</dbReference>
<keyword evidence="10" id="KW-1185">Reference proteome</keyword>
<comment type="caution">
    <text evidence="9">The sequence shown here is derived from an EMBL/GenBank/DDBJ whole genome shotgun (WGS) entry which is preliminary data.</text>
</comment>
<keyword evidence="9" id="KW-0282">Flagellum</keyword>
<sequence>MNSVRVLSFLLLLCPPALWADDSQKAAEGLNDPMAWSNLLQVLLGLIAVIALMLVFAWLMRRMSGVQGGTAGALRVLGGMSMGAREKVVLIQVGETQLVLGVAPGRVQTLHVLEKNIEPPTGEGAGMNSFARNLQQALSRGRVS</sequence>
<dbReference type="Proteomes" id="UP000287798">
    <property type="component" value="Unassembled WGS sequence"/>
</dbReference>
<reference evidence="9 10" key="1">
    <citation type="journal article" date="2010" name="Int. J. Syst. Evol. Microbiol.">
        <title>Thiohalobacter thiocyanaticus gen. nov., sp. nov., a moderately halophilic, sulfur-oxidizing gammaproteobacterium from hypersaline lakes, that utilizes thiocyanate.</title>
        <authorList>
            <person name="Sorokin D.Y."/>
            <person name="Kovaleva O.L."/>
            <person name="Tourova T.P."/>
            <person name="Muyzer G."/>
        </authorList>
    </citation>
    <scope>NUCLEOTIDE SEQUENCE [LARGE SCALE GENOMIC DNA]</scope>
    <source>
        <strain evidence="9 10">Hrh1</strain>
    </source>
</reference>
<dbReference type="RefSeq" id="WP_241546896.1">
    <property type="nucleotide sequence ID" value="NZ_QZMU01000001.1"/>
</dbReference>
<comment type="subcellular location">
    <subcellularLocation>
        <location evidence="7">Cell membrane</location>
    </subcellularLocation>
    <subcellularLocation>
        <location evidence="7">Bacterial flagellum basal body</location>
    </subcellularLocation>
</comment>
<evidence type="ECO:0000256" key="8">
    <source>
        <dbReference type="SAM" id="SignalP"/>
    </source>
</evidence>
<keyword evidence="3 7" id="KW-1133">Transmembrane helix</keyword>
<organism evidence="9 10">
    <name type="scientific">Thiohalobacter thiocyanaticus</name>
    <dbReference type="NCBI Taxonomy" id="585455"/>
    <lineage>
        <taxon>Bacteria</taxon>
        <taxon>Pseudomonadati</taxon>
        <taxon>Pseudomonadota</taxon>
        <taxon>Gammaproteobacteria</taxon>
        <taxon>Thiohalobacterales</taxon>
        <taxon>Thiohalobacteraceae</taxon>
        <taxon>Thiohalobacter</taxon>
    </lineage>
</organism>
<evidence type="ECO:0000313" key="9">
    <source>
        <dbReference type="EMBL" id="RRQ20904.1"/>
    </source>
</evidence>
<accession>A0A426QGN1</accession>
<evidence type="ECO:0000256" key="4">
    <source>
        <dbReference type="ARBA" id="ARBA00023136"/>
    </source>
</evidence>
<feature type="signal peptide" evidence="8">
    <location>
        <begin position="1"/>
        <end position="19"/>
    </location>
</feature>
<keyword evidence="9" id="KW-0966">Cell projection</keyword>
<evidence type="ECO:0000256" key="3">
    <source>
        <dbReference type="ARBA" id="ARBA00022989"/>
    </source>
</evidence>
<keyword evidence="1 7" id="KW-1003">Cell membrane</keyword>
<gene>
    <name evidence="9" type="primary">fliO</name>
    <name evidence="9" type="ORF">D6C00_02260</name>
</gene>
<dbReference type="PANTHER" id="PTHR38766:SF1">
    <property type="entry name" value="FLAGELLAR PROTEIN FLIO"/>
    <property type="match status" value="1"/>
</dbReference>
<dbReference type="EMBL" id="QZMU01000001">
    <property type="protein sequence ID" value="RRQ20904.1"/>
    <property type="molecule type" value="Genomic_DNA"/>
</dbReference>
<dbReference type="NCBIfam" id="TIGR03500">
    <property type="entry name" value="FliO_TIGR"/>
    <property type="match status" value="1"/>
</dbReference>
<name>A0A426QGN1_9GAMM</name>
<evidence type="ECO:0000256" key="6">
    <source>
        <dbReference type="ARBA" id="ARBA00037937"/>
    </source>
</evidence>
<evidence type="ECO:0000256" key="2">
    <source>
        <dbReference type="ARBA" id="ARBA00022692"/>
    </source>
</evidence>
<dbReference type="GO" id="GO:0044781">
    <property type="term" value="P:bacterial-type flagellum organization"/>
    <property type="evidence" value="ECO:0007669"/>
    <property type="project" value="UniProtKB-UniRule"/>
</dbReference>
<dbReference type="PANTHER" id="PTHR38766">
    <property type="entry name" value="FLAGELLAR PROTEIN FLIO"/>
    <property type="match status" value="1"/>
</dbReference>
<evidence type="ECO:0000256" key="5">
    <source>
        <dbReference type="ARBA" id="ARBA00023143"/>
    </source>
</evidence>
<evidence type="ECO:0000313" key="10">
    <source>
        <dbReference type="Proteomes" id="UP000287798"/>
    </source>
</evidence>
<keyword evidence="5 7" id="KW-0975">Bacterial flagellum</keyword>
<keyword evidence="2 7" id="KW-0812">Transmembrane</keyword>
<dbReference type="Pfam" id="PF04347">
    <property type="entry name" value="FliO"/>
    <property type="match status" value="1"/>
</dbReference>
<feature type="chain" id="PRO_5019333401" description="Flagellar protein" evidence="8">
    <location>
        <begin position="20"/>
        <end position="144"/>
    </location>
</feature>
<dbReference type="GO" id="GO:0009425">
    <property type="term" value="C:bacterial-type flagellum basal body"/>
    <property type="evidence" value="ECO:0007669"/>
    <property type="project" value="UniProtKB-SubCell"/>
</dbReference>
<protein>
    <recommendedName>
        <fullName evidence="7">Flagellar protein</fullName>
    </recommendedName>
</protein>
<evidence type="ECO:0000256" key="7">
    <source>
        <dbReference type="RuleBase" id="RU362064"/>
    </source>
</evidence>
<proteinExistence type="inferred from homology"/>
<dbReference type="AlphaFoldDB" id="A0A426QGN1"/>
<keyword evidence="4 7" id="KW-0472">Membrane</keyword>
<keyword evidence="9" id="KW-0969">Cilium</keyword>
<dbReference type="GO" id="GO:0005886">
    <property type="term" value="C:plasma membrane"/>
    <property type="evidence" value="ECO:0007669"/>
    <property type="project" value="UniProtKB-SubCell"/>
</dbReference>
<feature type="transmembrane region" description="Helical" evidence="7">
    <location>
        <begin position="36"/>
        <end position="59"/>
    </location>
</feature>
<comment type="similarity">
    <text evidence="6 7">Belongs to the FliO/MopB family.</text>
</comment>
<dbReference type="InterPro" id="IPR052205">
    <property type="entry name" value="FliO/MopB"/>
</dbReference>